<evidence type="ECO:0000313" key="5">
    <source>
        <dbReference type="EMBL" id="CAA2986754.1"/>
    </source>
</evidence>
<evidence type="ECO:0000256" key="2">
    <source>
        <dbReference type="ARBA" id="ARBA00022837"/>
    </source>
</evidence>
<dbReference type="SMART" id="SM00054">
    <property type="entry name" value="EFh"/>
    <property type="match status" value="2"/>
</dbReference>
<keyword evidence="6" id="KW-1185">Reference proteome</keyword>
<keyword evidence="1" id="KW-0677">Repeat</keyword>
<dbReference type="Gene3D" id="1.10.238.10">
    <property type="entry name" value="EF-hand"/>
    <property type="match status" value="1"/>
</dbReference>
<feature type="compositionally biased region" description="Basic residues" evidence="3">
    <location>
        <begin position="10"/>
        <end position="19"/>
    </location>
</feature>
<dbReference type="InterPro" id="IPR011992">
    <property type="entry name" value="EF-hand-dom_pair"/>
</dbReference>
<name>A0A8S0S2D8_OLEEU</name>
<dbReference type="Gramene" id="OE9A120033T1">
    <property type="protein sequence ID" value="OE9A120033C1"/>
    <property type="gene ID" value="OE9A120033"/>
</dbReference>
<dbReference type="InterPro" id="IPR002048">
    <property type="entry name" value="EF_hand_dom"/>
</dbReference>
<evidence type="ECO:0000313" key="6">
    <source>
        <dbReference type="Proteomes" id="UP000594638"/>
    </source>
</evidence>
<feature type="compositionally biased region" description="Polar residues" evidence="3">
    <location>
        <begin position="30"/>
        <end position="52"/>
    </location>
</feature>
<dbReference type="InterPro" id="IPR018247">
    <property type="entry name" value="EF_Hand_1_Ca_BS"/>
</dbReference>
<dbReference type="SUPFAM" id="SSF47473">
    <property type="entry name" value="EF-hand"/>
    <property type="match status" value="1"/>
</dbReference>
<dbReference type="PANTHER" id="PTHR23050">
    <property type="entry name" value="CALCIUM BINDING PROTEIN"/>
    <property type="match status" value="1"/>
</dbReference>
<evidence type="ECO:0000259" key="4">
    <source>
        <dbReference type="PROSITE" id="PS50222"/>
    </source>
</evidence>
<comment type="caution">
    <text evidence="5">The sequence shown here is derived from an EMBL/GenBank/DDBJ whole genome shotgun (WGS) entry which is preliminary data.</text>
</comment>
<sequence>MKFIKDNPKKLFKRKKSRSVPRSESDLVSFISSDDSQTGFSSPTNGSATPTSVLPADELSDFELKQAFELIDRDGDGKIKKKELEALLIRVGAEPPSQEELRLMLNEVDVDGNGSVSLEEFYAIARLLGLRRVTPK</sequence>
<dbReference type="PROSITE" id="PS50222">
    <property type="entry name" value="EF_HAND_2"/>
    <property type="match status" value="2"/>
</dbReference>
<feature type="region of interest" description="Disordered" evidence="3">
    <location>
        <begin position="1"/>
        <end position="53"/>
    </location>
</feature>
<dbReference type="PROSITE" id="PS00018">
    <property type="entry name" value="EF_HAND_1"/>
    <property type="match status" value="1"/>
</dbReference>
<evidence type="ECO:0000256" key="3">
    <source>
        <dbReference type="SAM" id="MobiDB-lite"/>
    </source>
</evidence>
<feature type="domain" description="EF-hand" evidence="4">
    <location>
        <begin position="59"/>
        <end position="94"/>
    </location>
</feature>
<dbReference type="CDD" id="cd00051">
    <property type="entry name" value="EFh"/>
    <property type="match status" value="1"/>
</dbReference>
<dbReference type="Pfam" id="PF13499">
    <property type="entry name" value="EF-hand_7"/>
    <property type="match status" value="1"/>
</dbReference>
<dbReference type="EMBL" id="CACTIH010003885">
    <property type="protein sequence ID" value="CAA2986754.1"/>
    <property type="molecule type" value="Genomic_DNA"/>
</dbReference>
<accession>A0A8S0S2D8</accession>
<proteinExistence type="predicted"/>
<evidence type="ECO:0000256" key="1">
    <source>
        <dbReference type="ARBA" id="ARBA00022737"/>
    </source>
</evidence>
<dbReference type="InterPro" id="IPR050145">
    <property type="entry name" value="Centrin_CML-like"/>
</dbReference>
<dbReference type="GO" id="GO:0005509">
    <property type="term" value="F:calcium ion binding"/>
    <property type="evidence" value="ECO:0007669"/>
    <property type="project" value="InterPro"/>
</dbReference>
<dbReference type="AlphaFoldDB" id="A0A8S0S2D8"/>
<feature type="domain" description="EF-hand" evidence="4">
    <location>
        <begin position="96"/>
        <end position="131"/>
    </location>
</feature>
<dbReference type="Proteomes" id="UP000594638">
    <property type="component" value="Unassembled WGS sequence"/>
</dbReference>
<gene>
    <name evidence="5" type="ORF">OLEA9_A120033</name>
</gene>
<organism evidence="5 6">
    <name type="scientific">Olea europaea subsp. europaea</name>
    <dbReference type="NCBI Taxonomy" id="158383"/>
    <lineage>
        <taxon>Eukaryota</taxon>
        <taxon>Viridiplantae</taxon>
        <taxon>Streptophyta</taxon>
        <taxon>Embryophyta</taxon>
        <taxon>Tracheophyta</taxon>
        <taxon>Spermatophyta</taxon>
        <taxon>Magnoliopsida</taxon>
        <taxon>eudicotyledons</taxon>
        <taxon>Gunneridae</taxon>
        <taxon>Pentapetalae</taxon>
        <taxon>asterids</taxon>
        <taxon>lamiids</taxon>
        <taxon>Lamiales</taxon>
        <taxon>Oleaceae</taxon>
        <taxon>Oleeae</taxon>
        <taxon>Olea</taxon>
    </lineage>
</organism>
<keyword evidence="2" id="KW-0106">Calcium</keyword>
<protein>
    <submittedName>
        <fullName evidence="5">Probable calcium-binding CML36</fullName>
    </submittedName>
</protein>
<dbReference type="GO" id="GO:0043226">
    <property type="term" value="C:organelle"/>
    <property type="evidence" value="ECO:0007669"/>
    <property type="project" value="UniProtKB-ARBA"/>
</dbReference>
<dbReference type="FunFam" id="1.10.238.10:FF:000178">
    <property type="entry name" value="Calmodulin-2 A"/>
    <property type="match status" value="1"/>
</dbReference>
<dbReference type="OrthoDB" id="26525at2759"/>
<reference evidence="5 6" key="1">
    <citation type="submission" date="2019-12" db="EMBL/GenBank/DDBJ databases">
        <authorList>
            <person name="Alioto T."/>
            <person name="Alioto T."/>
            <person name="Gomez Garrido J."/>
        </authorList>
    </citation>
    <scope>NUCLEOTIDE SEQUENCE [LARGE SCALE GENOMIC DNA]</scope>
</reference>